<dbReference type="EMBL" id="CP071793">
    <property type="protein sequence ID" value="QTD54003.1"/>
    <property type="molecule type" value="Genomic_DNA"/>
</dbReference>
<dbReference type="SUPFAM" id="SSF55729">
    <property type="entry name" value="Acyl-CoA N-acyltransferases (Nat)"/>
    <property type="match status" value="1"/>
</dbReference>
<dbReference type="KEGG" id="scor:J3U87_16275"/>
<accession>A0A8A4TX01</accession>
<dbReference type="PANTHER" id="PTHR43792:SF1">
    <property type="entry name" value="N-ACETYLTRANSFERASE DOMAIN-CONTAINING PROTEIN"/>
    <property type="match status" value="1"/>
</dbReference>
<sequence>MQPETRRDTVEQIRIETARLLLRRFAPQDKDMMIEHERDPVMMRYIRDIAADEDILERVDGFLVPWPGEERTWAALAVIPTDVDTECPIGMVCFRWESFVDERVEIGYRFHPDFQGRGYAFEAVQGVAKFLFEQLGVLRIVAYCIADNHASYRLMEKLGMQREGLLRRHSRIGGVWYDELVYGMLDTDWRQVPAGAGLE</sequence>
<name>A0A8A4TX01_SULCO</name>
<dbReference type="Proteomes" id="UP000663929">
    <property type="component" value="Chromosome"/>
</dbReference>
<dbReference type="GO" id="GO:0016747">
    <property type="term" value="F:acyltransferase activity, transferring groups other than amino-acyl groups"/>
    <property type="evidence" value="ECO:0007669"/>
    <property type="project" value="InterPro"/>
</dbReference>
<organism evidence="2 3">
    <name type="scientific">Sulfidibacter corallicola</name>
    <dbReference type="NCBI Taxonomy" id="2818388"/>
    <lineage>
        <taxon>Bacteria</taxon>
        <taxon>Pseudomonadati</taxon>
        <taxon>Acidobacteriota</taxon>
        <taxon>Holophagae</taxon>
        <taxon>Acanthopleuribacterales</taxon>
        <taxon>Acanthopleuribacteraceae</taxon>
        <taxon>Sulfidibacter</taxon>
    </lineage>
</organism>
<evidence type="ECO:0000259" key="1">
    <source>
        <dbReference type="PROSITE" id="PS51186"/>
    </source>
</evidence>
<feature type="domain" description="N-acetyltransferase" evidence="1">
    <location>
        <begin position="20"/>
        <end position="182"/>
    </location>
</feature>
<dbReference type="InterPro" id="IPR016181">
    <property type="entry name" value="Acyl_CoA_acyltransferase"/>
</dbReference>
<dbReference type="PANTHER" id="PTHR43792">
    <property type="entry name" value="GNAT FAMILY, PUTATIVE (AFU_ORTHOLOGUE AFUA_3G00765)-RELATED-RELATED"/>
    <property type="match status" value="1"/>
</dbReference>
<dbReference type="AlphaFoldDB" id="A0A8A4TX01"/>
<proteinExistence type="predicted"/>
<dbReference type="InterPro" id="IPR051531">
    <property type="entry name" value="N-acetyltransferase"/>
</dbReference>
<gene>
    <name evidence="2" type="ORF">J3U87_16275</name>
</gene>
<dbReference type="RefSeq" id="WP_237384102.1">
    <property type="nucleotide sequence ID" value="NZ_CP071793.1"/>
</dbReference>
<dbReference type="InterPro" id="IPR000182">
    <property type="entry name" value="GNAT_dom"/>
</dbReference>
<dbReference type="PROSITE" id="PS51186">
    <property type="entry name" value="GNAT"/>
    <property type="match status" value="1"/>
</dbReference>
<dbReference type="Gene3D" id="3.40.630.30">
    <property type="match status" value="1"/>
</dbReference>
<evidence type="ECO:0000313" key="2">
    <source>
        <dbReference type="EMBL" id="QTD54003.1"/>
    </source>
</evidence>
<keyword evidence="3" id="KW-1185">Reference proteome</keyword>
<evidence type="ECO:0000313" key="3">
    <source>
        <dbReference type="Proteomes" id="UP000663929"/>
    </source>
</evidence>
<dbReference type="Pfam" id="PF13302">
    <property type="entry name" value="Acetyltransf_3"/>
    <property type="match status" value="1"/>
</dbReference>
<protein>
    <submittedName>
        <fullName evidence="2">GNAT family N-acetyltransferase</fullName>
    </submittedName>
</protein>
<reference evidence="2" key="1">
    <citation type="submission" date="2021-03" db="EMBL/GenBank/DDBJ databases">
        <title>Acanthopleuribacteraceae sp. M133.</title>
        <authorList>
            <person name="Wang G."/>
        </authorList>
    </citation>
    <scope>NUCLEOTIDE SEQUENCE</scope>
    <source>
        <strain evidence="2">M133</strain>
    </source>
</reference>